<dbReference type="EMBL" id="JBBPBM010000003">
    <property type="protein sequence ID" value="KAK8593695.1"/>
    <property type="molecule type" value="Genomic_DNA"/>
</dbReference>
<comment type="caution">
    <text evidence="2">The sequence shown here is derived from an EMBL/GenBank/DDBJ whole genome shotgun (WGS) entry which is preliminary data.</text>
</comment>
<evidence type="ECO:0000313" key="3">
    <source>
        <dbReference type="Proteomes" id="UP001472677"/>
    </source>
</evidence>
<accession>A0ABR2G4G0</accession>
<evidence type="ECO:0000313" key="2">
    <source>
        <dbReference type="EMBL" id="KAK8593695.1"/>
    </source>
</evidence>
<gene>
    <name evidence="2" type="ORF">V6N12_045770</name>
</gene>
<evidence type="ECO:0000256" key="1">
    <source>
        <dbReference type="SAM" id="MobiDB-lite"/>
    </source>
</evidence>
<sequence>MAPDGTFLHSYGTARWRLATCYTLGCVACCQVMLPDGTWPHPYDKARWRPAMCYILPVFVACCRVMLPDGGTNGHPVSVEPPAQAILPPRVNKRHASHSDPTKVKRSQPSSFVSQIPPVPSAGMSSANNSSAETARQSHREK</sequence>
<feature type="region of interest" description="Disordered" evidence="1">
    <location>
        <begin position="73"/>
        <end position="142"/>
    </location>
</feature>
<name>A0ABR2G4G0_9ROSI</name>
<reference evidence="2 3" key="1">
    <citation type="journal article" date="2024" name="G3 (Bethesda)">
        <title>Genome assembly of Hibiscus sabdariffa L. provides insights into metabolisms of medicinal natural products.</title>
        <authorList>
            <person name="Kim T."/>
        </authorList>
    </citation>
    <scope>NUCLEOTIDE SEQUENCE [LARGE SCALE GENOMIC DNA]</scope>
    <source>
        <strain evidence="2">TK-2024</strain>
        <tissue evidence="2">Old leaves</tissue>
    </source>
</reference>
<keyword evidence="3" id="KW-1185">Reference proteome</keyword>
<organism evidence="2 3">
    <name type="scientific">Hibiscus sabdariffa</name>
    <name type="common">roselle</name>
    <dbReference type="NCBI Taxonomy" id="183260"/>
    <lineage>
        <taxon>Eukaryota</taxon>
        <taxon>Viridiplantae</taxon>
        <taxon>Streptophyta</taxon>
        <taxon>Embryophyta</taxon>
        <taxon>Tracheophyta</taxon>
        <taxon>Spermatophyta</taxon>
        <taxon>Magnoliopsida</taxon>
        <taxon>eudicotyledons</taxon>
        <taxon>Gunneridae</taxon>
        <taxon>Pentapetalae</taxon>
        <taxon>rosids</taxon>
        <taxon>malvids</taxon>
        <taxon>Malvales</taxon>
        <taxon>Malvaceae</taxon>
        <taxon>Malvoideae</taxon>
        <taxon>Hibiscus</taxon>
    </lineage>
</organism>
<protein>
    <submittedName>
        <fullName evidence="2">Uncharacterized protein</fullName>
    </submittedName>
</protein>
<dbReference type="Proteomes" id="UP001472677">
    <property type="component" value="Unassembled WGS sequence"/>
</dbReference>
<proteinExistence type="predicted"/>